<name>A0AAE3GY86_9BACT</name>
<dbReference type="Pfam" id="PF19937">
    <property type="entry name" value="GldC-like"/>
    <property type="match status" value="1"/>
</dbReference>
<protein>
    <recommendedName>
        <fullName evidence="3">Gliding motility protein GldC</fullName>
    </recommendedName>
</protein>
<reference evidence="1 2" key="1">
    <citation type="submission" date="2018-11" db="EMBL/GenBank/DDBJ databases">
        <title>Novel bacteria species description.</title>
        <authorList>
            <person name="Han J.-H."/>
        </authorList>
    </citation>
    <scope>NUCLEOTIDE SEQUENCE [LARGE SCALE GENOMIC DNA]</scope>
    <source>
        <strain evidence="1 2">KCTC23259</strain>
    </source>
</reference>
<dbReference type="AlphaFoldDB" id="A0AAE3GY86"/>
<evidence type="ECO:0000313" key="2">
    <source>
        <dbReference type="Proteomes" id="UP001204144"/>
    </source>
</evidence>
<evidence type="ECO:0008006" key="3">
    <source>
        <dbReference type="Google" id="ProtNLM"/>
    </source>
</evidence>
<comment type="caution">
    <text evidence="1">The sequence shown here is derived from an EMBL/GenBank/DDBJ whole genome shotgun (WGS) entry which is preliminary data.</text>
</comment>
<sequence>MNTTNIQIEINSDAENVPERILWGNNSGIEVEEAKAISIGVWDAKGRGSMVMELWNKEMQTLELKGFYLEIIKKIAETIRTATDDHVVSNILDNACFQISSLLEEEIKR</sequence>
<gene>
    <name evidence="1" type="ORF">EGI31_00290</name>
</gene>
<accession>A0AAE3GY86</accession>
<evidence type="ECO:0000313" key="1">
    <source>
        <dbReference type="EMBL" id="MCP9761373.1"/>
    </source>
</evidence>
<dbReference type="Proteomes" id="UP001204144">
    <property type="component" value="Unassembled WGS sequence"/>
</dbReference>
<dbReference type="InterPro" id="IPR019854">
    <property type="entry name" value="Motility-assoc_prot_GldC"/>
</dbReference>
<dbReference type="RefSeq" id="WP_255035107.1">
    <property type="nucleotide sequence ID" value="NZ_RJUF01000001.1"/>
</dbReference>
<proteinExistence type="predicted"/>
<keyword evidence="2" id="KW-1185">Reference proteome</keyword>
<organism evidence="1 2">
    <name type="scientific">Lacihabitans soyangensis</name>
    <dbReference type="NCBI Taxonomy" id="869394"/>
    <lineage>
        <taxon>Bacteria</taxon>
        <taxon>Pseudomonadati</taxon>
        <taxon>Bacteroidota</taxon>
        <taxon>Cytophagia</taxon>
        <taxon>Cytophagales</taxon>
        <taxon>Leadbetterellaceae</taxon>
        <taxon>Lacihabitans</taxon>
    </lineage>
</organism>
<dbReference type="EMBL" id="RJUF01000001">
    <property type="protein sequence ID" value="MCP9761373.1"/>
    <property type="molecule type" value="Genomic_DNA"/>
</dbReference>